<name>A0A177GE57_9PROT</name>
<proteinExistence type="inferred from homology"/>
<dbReference type="Pfam" id="PF02567">
    <property type="entry name" value="PhzC-PhzF"/>
    <property type="match status" value="1"/>
</dbReference>
<organism evidence="3 4">
    <name type="scientific">Acetobacter malorum</name>
    <dbReference type="NCBI Taxonomy" id="178901"/>
    <lineage>
        <taxon>Bacteria</taxon>
        <taxon>Pseudomonadati</taxon>
        <taxon>Pseudomonadota</taxon>
        <taxon>Alphaproteobacteria</taxon>
        <taxon>Acetobacterales</taxon>
        <taxon>Acetobacteraceae</taxon>
        <taxon>Acetobacter</taxon>
    </lineage>
</organism>
<comment type="similarity">
    <text evidence="1">Belongs to the PhzF family.</text>
</comment>
<dbReference type="GO" id="GO:0005737">
    <property type="term" value="C:cytoplasm"/>
    <property type="evidence" value="ECO:0007669"/>
    <property type="project" value="TreeGrafter"/>
</dbReference>
<dbReference type="InterPro" id="IPR003719">
    <property type="entry name" value="Phenazine_PhzF-like"/>
</dbReference>
<sequence length="285" mass="30605">MMTTPEAPQAVQTFGFQQVDVFSDVPLRGNPLAVVENADTLPDAKMAALAHWTNLSETTFLLNPSQTDADYRVRIFTPYSELPFAGHPTLGSCHVWLSSRVLPEGRDILQECGAGLVRIRRDGNRLAFAAPDLLRKGAVEPDLLAKIRKGLNLSEKDVVAAEWVDNGPGWLALLLKDRNDVLALKPDFAEIAGIRVGVVAPTPGEDEVDFEVRAFSAAGFEDPVTGSLNAGIAQWLTGTGIAAPAYVARQGTVLGRAGKVYVTRSDKDVWIGGDVVTCVKGQISL</sequence>
<dbReference type="GO" id="GO:0016853">
    <property type="term" value="F:isomerase activity"/>
    <property type="evidence" value="ECO:0007669"/>
    <property type="project" value="TreeGrafter"/>
</dbReference>
<evidence type="ECO:0000256" key="1">
    <source>
        <dbReference type="ARBA" id="ARBA00008270"/>
    </source>
</evidence>
<dbReference type="Proteomes" id="UP000077349">
    <property type="component" value="Unassembled WGS sequence"/>
</dbReference>
<dbReference type="PATRIC" id="fig|178901.16.peg.126"/>
<dbReference type="Gene3D" id="3.10.310.10">
    <property type="entry name" value="Diaminopimelate Epimerase, Chain A, domain 1"/>
    <property type="match status" value="2"/>
</dbReference>
<protein>
    <submittedName>
        <fullName evidence="3">Phenazine biosynthesis protein PhzF like protein</fullName>
    </submittedName>
</protein>
<feature type="active site" evidence="2">
    <location>
        <position position="57"/>
    </location>
</feature>
<dbReference type="AlphaFoldDB" id="A0A177GE57"/>
<evidence type="ECO:0000313" key="4">
    <source>
        <dbReference type="Proteomes" id="UP000077349"/>
    </source>
</evidence>
<dbReference type="eggNOG" id="COG0384">
    <property type="taxonomic scope" value="Bacteria"/>
</dbReference>
<dbReference type="PANTHER" id="PTHR13774">
    <property type="entry name" value="PHENAZINE BIOSYNTHESIS PROTEIN"/>
    <property type="match status" value="1"/>
</dbReference>
<accession>A0A177GE57</accession>
<comment type="caution">
    <text evidence="3">The sequence shown here is derived from an EMBL/GenBank/DDBJ whole genome shotgun (WGS) entry which is preliminary data.</text>
</comment>
<dbReference type="NCBIfam" id="TIGR00654">
    <property type="entry name" value="PhzF_family"/>
    <property type="match status" value="1"/>
</dbReference>
<gene>
    <name evidence="3" type="ORF">Amal_00120</name>
</gene>
<reference evidence="3 4" key="1">
    <citation type="submission" date="2016-03" db="EMBL/GenBank/DDBJ databases">
        <title>Draft genome sequence of Acetobacter malorum CECT 7742, a strain isolated from strawberry vinegar.</title>
        <authorList>
            <person name="Sainz F."/>
            <person name="Mas A."/>
            <person name="Torija M.J."/>
        </authorList>
    </citation>
    <scope>NUCLEOTIDE SEQUENCE [LARGE SCALE GENOMIC DNA]</scope>
    <source>
        <strain evidence="3 4">CECT 7742</strain>
    </source>
</reference>
<evidence type="ECO:0000256" key="2">
    <source>
        <dbReference type="PIRSR" id="PIRSR016184-1"/>
    </source>
</evidence>
<dbReference type="EMBL" id="LVHD01000002">
    <property type="protein sequence ID" value="OAG78522.1"/>
    <property type="molecule type" value="Genomic_DNA"/>
</dbReference>
<evidence type="ECO:0000313" key="3">
    <source>
        <dbReference type="EMBL" id="OAG78522.1"/>
    </source>
</evidence>
<dbReference type="PIRSF" id="PIRSF016184">
    <property type="entry name" value="PhzC_PhzF"/>
    <property type="match status" value="1"/>
</dbReference>
<dbReference type="SUPFAM" id="SSF54506">
    <property type="entry name" value="Diaminopimelate epimerase-like"/>
    <property type="match status" value="1"/>
</dbReference>
<dbReference type="PANTHER" id="PTHR13774:SF32">
    <property type="entry name" value="ANTISENSE-ENHANCING SEQUENCE 1"/>
    <property type="match status" value="1"/>
</dbReference>